<organism evidence="1 2">
    <name type="scientific">Ustilago bromivora</name>
    <dbReference type="NCBI Taxonomy" id="307758"/>
    <lineage>
        <taxon>Eukaryota</taxon>
        <taxon>Fungi</taxon>
        <taxon>Dikarya</taxon>
        <taxon>Basidiomycota</taxon>
        <taxon>Ustilaginomycotina</taxon>
        <taxon>Ustilaginomycetes</taxon>
        <taxon>Ustilaginales</taxon>
        <taxon>Ustilaginaceae</taxon>
        <taxon>Ustilago</taxon>
    </lineage>
</organism>
<name>A0A1K0H3J9_9BASI</name>
<proteinExistence type="predicted"/>
<dbReference type="InterPro" id="IPR036397">
    <property type="entry name" value="RNaseH_sf"/>
</dbReference>
<reference evidence="2" key="1">
    <citation type="submission" date="2016-04" db="EMBL/GenBank/DDBJ databases">
        <authorList>
            <person name="Guldener U."/>
            <person name="Guldener U."/>
        </authorList>
    </citation>
    <scope>NUCLEOTIDE SEQUENCE [LARGE SCALE GENOMIC DNA]</scope>
    <source>
        <strain evidence="2">UB2112</strain>
    </source>
</reference>
<gene>
    <name evidence="1" type="ORF">UBRO_04256</name>
</gene>
<evidence type="ECO:0000313" key="2">
    <source>
        <dbReference type="Proteomes" id="UP000179920"/>
    </source>
</evidence>
<accession>A0A1K0H3J9</accession>
<dbReference type="GO" id="GO:0003676">
    <property type="term" value="F:nucleic acid binding"/>
    <property type="evidence" value="ECO:0007669"/>
    <property type="project" value="InterPro"/>
</dbReference>
<protein>
    <recommendedName>
        <fullName evidence="3">Tc1-like transposase DDE domain-containing protein</fullName>
    </recommendedName>
</protein>
<evidence type="ECO:0008006" key="3">
    <source>
        <dbReference type="Google" id="ProtNLM"/>
    </source>
</evidence>
<dbReference type="AlphaFoldDB" id="A0A1K0H3J9"/>
<dbReference type="Proteomes" id="UP000179920">
    <property type="component" value="Chromosome VI"/>
</dbReference>
<dbReference type="OrthoDB" id="10436982at2759"/>
<sequence>MYGLALHTTLKPRCLSSHWLQGRSDWGRIINGIPPKLTAVRYHDWIIDGPFCDAMAASAYPDGLSVVEDGSSCRQAGICKQWRSEYNIQTQDDPPASPDLNPIENIRFVVPLSSGLDELSTGDPSHAQQEEACWMWPGKLPWID</sequence>
<dbReference type="Gene3D" id="3.30.420.10">
    <property type="entry name" value="Ribonuclease H-like superfamily/Ribonuclease H"/>
    <property type="match status" value="1"/>
</dbReference>
<dbReference type="EMBL" id="LT558122">
    <property type="protein sequence ID" value="SAM81997.1"/>
    <property type="molecule type" value="Genomic_DNA"/>
</dbReference>
<evidence type="ECO:0000313" key="1">
    <source>
        <dbReference type="EMBL" id="SAM81997.1"/>
    </source>
</evidence>